<gene>
    <name evidence="3" type="ORF">CDL10_09155</name>
</gene>
<dbReference type="InterPro" id="IPR025711">
    <property type="entry name" value="PepSY"/>
</dbReference>
<dbReference type="AlphaFoldDB" id="A0A2M9R8G6"/>
<dbReference type="EMBL" id="NIPO01000001">
    <property type="protein sequence ID" value="PJR05149.1"/>
    <property type="molecule type" value="Genomic_DNA"/>
</dbReference>
<dbReference type="OrthoDB" id="111691at2"/>
<evidence type="ECO:0000313" key="3">
    <source>
        <dbReference type="EMBL" id="PJR05149.1"/>
    </source>
</evidence>
<proteinExistence type="predicted"/>
<name>A0A2M9R8G6_9FLAO</name>
<evidence type="ECO:0000259" key="2">
    <source>
        <dbReference type="Pfam" id="PF03413"/>
    </source>
</evidence>
<reference evidence="3 4" key="1">
    <citation type="submission" date="2017-06" db="EMBL/GenBank/DDBJ databases">
        <title>Description of Avrilella dinanensis gen. nov. sp. nov.</title>
        <authorList>
            <person name="Leyer C."/>
            <person name="Sassi M."/>
            <person name="Minet J."/>
            <person name="Kayal S."/>
            <person name="Cattoir V."/>
        </authorList>
    </citation>
    <scope>NUCLEOTIDE SEQUENCE [LARGE SCALE GENOMIC DNA]</scope>
    <source>
        <strain evidence="3 4">UR159</strain>
    </source>
</reference>
<keyword evidence="1" id="KW-0812">Transmembrane</keyword>
<dbReference type="PANTHER" id="PTHR34219:SF3">
    <property type="entry name" value="BLL7967 PROTEIN"/>
    <property type="match status" value="1"/>
</dbReference>
<feature type="transmembrane region" description="Helical" evidence="1">
    <location>
        <begin position="191"/>
        <end position="211"/>
    </location>
</feature>
<feature type="transmembrane region" description="Helical" evidence="1">
    <location>
        <begin position="7"/>
        <end position="28"/>
    </location>
</feature>
<feature type="domain" description="PepSY" evidence="2">
    <location>
        <begin position="50"/>
        <end position="106"/>
    </location>
</feature>
<keyword evidence="1" id="KW-1133">Transmembrane helix</keyword>
<keyword evidence="1" id="KW-0472">Membrane</keyword>
<feature type="transmembrane region" description="Helical" evidence="1">
    <location>
        <begin position="138"/>
        <end position="158"/>
    </location>
</feature>
<accession>A0A2M9R8G6</accession>
<feature type="transmembrane region" description="Helical" evidence="1">
    <location>
        <begin position="350"/>
        <end position="371"/>
    </location>
</feature>
<dbReference type="Proteomes" id="UP000231960">
    <property type="component" value="Unassembled WGS sequence"/>
</dbReference>
<dbReference type="PANTHER" id="PTHR34219">
    <property type="entry name" value="IRON-REGULATED INNER MEMBRANE PROTEIN-RELATED"/>
    <property type="match status" value="1"/>
</dbReference>
<dbReference type="InterPro" id="IPR005625">
    <property type="entry name" value="PepSY-ass_TM"/>
</dbReference>
<organism evidence="3 4">
    <name type="scientific">Avrilella dinanensis</name>
    <dbReference type="NCBI Taxonomy" id="2008672"/>
    <lineage>
        <taxon>Bacteria</taxon>
        <taxon>Pseudomonadati</taxon>
        <taxon>Bacteroidota</taxon>
        <taxon>Flavobacteriia</taxon>
        <taxon>Flavobacteriales</taxon>
        <taxon>Flavobacteriaceae</taxon>
        <taxon>Avrilella</taxon>
    </lineage>
</organism>
<comment type="caution">
    <text evidence="3">The sequence shown here is derived from an EMBL/GenBank/DDBJ whole genome shotgun (WGS) entry which is preliminary data.</text>
</comment>
<evidence type="ECO:0000313" key="4">
    <source>
        <dbReference type="Proteomes" id="UP000231960"/>
    </source>
</evidence>
<sequence length="381" mass="43771">MNDLHLWLGVASSLVLFVVCFTGTVYVFKTEIEEWLEPDKYQVENVLDQKLTIDELAQITADETKGTINRITFTNDEKRTYKINASTNPENRRGETFLVDPYTGEIKGGTKGVASEFFMTMFKLHRWLMLDTEIGRPVVGIATIIFIILCFSGFILWFPKKIKGFKSLKPGLKIKWKANWKRINHDLHVTLSFYSLILLLIMAFSGLFWSFDWYKKFLSVTLDAQVGKYPAPSSLKNGESPEKSNKKKKEENAKPNIVISYEKALQIAQKELPYHGQVSIGSPEKNGIYSVTKYNENRFNATAYDQISIHAETGEVTEKKLFDDYRFGEKIAKQIKAIHMGTIYGTFSKWLYFISCLIATSLPLTGIFIWLNKMKKKPKKK</sequence>
<protein>
    <submittedName>
        <fullName evidence="3">Sulfite reductase</fullName>
    </submittedName>
</protein>
<keyword evidence="4" id="KW-1185">Reference proteome</keyword>
<dbReference type="Pfam" id="PF03413">
    <property type="entry name" value="PepSY"/>
    <property type="match status" value="1"/>
</dbReference>
<evidence type="ECO:0000256" key="1">
    <source>
        <dbReference type="SAM" id="Phobius"/>
    </source>
</evidence>
<dbReference type="Pfam" id="PF03929">
    <property type="entry name" value="PepSY_TM"/>
    <property type="match status" value="1"/>
</dbReference>